<protein>
    <recommendedName>
        <fullName evidence="2">Thymidylate synthase (FAD)</fullName>
    </recommendedName>
</protein>
<dbReference type="AlphaFoldDB" id="A0A0F9Q3G8"/>
<dbReference type="PROSITE" id="PS51331">
    <property type="entry name" value="THYX"/>
    <property type="match status" value="1"/>
</dbReference>
<comment type="caution">
    <text evidence="1">The sequence shown here is derived from an EMBL/GenBank/DDBJ whole genome shotgun (WGS) entry which is preliminary data.</text>
</comment>
<dbReference type="InterPro" id="IPR036098">
    <property type="entry name" value="Thymidylate_synthase_ThyX_sf"/>
</dbReference>
<evidence type="ECO:0008006" key="2">
    <source>
        <dbReference type="Google" id="ProtNLM"/>
    </source>
</evidence>
<name>A0A0F9Q3G8_9ZZZZ</name>
<dbReference type="NCBIfam" id="TIGR02170">
    <property type="entry name" value="thyX"/>
    <property type="match status" value="1"/>
</dbReference>
<dbReference type="PANTHER" id="PTHR34934:SF1">
    <property type="entry name" value="FLAVIN-DEPENDENT THYMIDYLATE SYNTHASE"/>
    <property type="match status" value="1"/>
</dbReference>
<organism evidence="1">
    <name type="scientific">marine sediment metagenome</name>
    <dbReference type="NCBI Taxonomy" id="412755"/>
    <lineage>
        <taxon>unclassified sequences</taxon>
        <taxon>metagenomes</taxon>
        <taxon>ecological metagenomes</taxon>
    </lineage>
</organism>
<dbReference type="GO" id="GO:0050660">
    <property type="term" value="F:flavin adenine dinucleotide binding"/>
    <property type="evidence" value="ECO:0007669"/>
    <property type="project" value="InterPro"/>
</dbReference>
<dbReference type="SUPFAM" id="SSF69796">
    <property type="entry name" value="Thymidylate synthase-complementing protein Thy1"/>
    <property type="match status" value="1"/>
</dbReference>
<dbReference type="CDD" id="cd20175">
    <property type="entry name" value="ThyX"/>
    <property type="match status" value="1"/>
</dbReference>
<dbReference type="PANTHER" id="PTHR34934">
    <property type="entry name" value="FLAVIN-DEPENDENT THYMIDYLATE SYNTHASE"/>
    <property type="match status" value="1"/>
</dbReference>
<gene>
    <name evidence="1" type="ORF">LCGC14_0752990</name>
</gene>
<dbReference type="Gene3D" id="3.30.1360.170">
    <property type="match status" value="1"/>
</dbReference>
<accession>A0A0F9Q3G8</accession>
<dbReference type="GO" id="GO:0070402">
    <property type="term" value="F:NADPH binding"/>
    <property type="evidence" value="ECO:0007669"/>
    <property type="project" value="TreeGrafter"/>
</dbReference>
<dbReference type="GO" id="GO:0050797">
    <property type="term" value="F:thymidylate synthase (FAD) activity"/>
    <property type="evidence" value="ECO:0007669"/>
    <property type="project" value="InterPro"/>
</dbReference>
<dbReference type="EMBL" id="LAZR01001824">
    <property type="protein sequence ID" value="KKN38495.1"/>
    <property type="molecule type" value="Genomic_DNA"/>
</dbReference>
<evidence type="ECO:0000313" key="1">
    <source>
        <dbReference type="EMBL" id="KKN38495.1"/>
    </source>
</evidence>
<proteinExistence type="predicted"/>
<dbReference type="InterPro" id="IPR003669">
    <property type="entry name" value="Thymidylate_synthase_ThyX"/>
</dbReference>
<reference evidence="1" key="1">
    <citation type="journal article" date="2015" name="Nature">
        <title>Complex archaea that bridge the gap between prokaryotes and eukaryotes.</title>
        <authorList>
            <person name="Spang A."/>
            <person name="Saw J.H."/>
            <person name="Jorgensen S.L."/>
            <person name="Zaremba-Niedzwiedzka K."/>
            <person name="Martijn J."/>
            <person name="Lind A.E."/>
            <person name="van Eijk R."/>
            <person name="Schleper C."/>
            <person name="Guy L."/>
            <person name="Ettema T.J."/>
        </authorList>
    </citation>
    <scope>NUCLEOTIDE SEQUENCE</scope>
</reference>
<dbReference type="Pfam" id="PF02511">
    <property type="entry name" value="Thy1"/>
    <property type="match status" value="1"/>
</dbReference>
<dbReference type="GO" id="GO:0006231">
    <property type="term" value="P:dTMP biosynthetic process"/>
    <property type="evidence" value="ECO:0007669"/>
    <property type="project" value="InterPro"/>
</dbReference>
<dbReference type="GO" id="GO:0004799">
    <property type="term" value="F:thymidylate synthase activity"/>
    <property type="evidence" value="ECO:0007669"/>
    <property type="project" value="TreeGrafter"/>
</dbReference>
<sequence length="226" mass="26550">MELIKPSINFGWMTDRPLIMIERAGRTCWKSEGRLRETERFIRMLLAKKHYAMIEHASASYRVICDRGVTHEIVRHRLFSYAQESTRYCNYSGGVVYILPPWVDMAVGVYRINLLQETMYHNNTLVTIPPRTAEFRPWLDSLVYSEMHYQELITSGWTPQQARSVLPNSLKTEIVITGNLREWLHFFTLRCATDAHPQMREVAFMLLDDIRSHIPILFDEITAELK</sequence>